<name>A0AA39TSC3_9AGAR</name>
<evidence type="ECO:0000259" key="5">
    <source>
        <dbReference type="PROSITE" id="PS50157"/>
    </source>
</evidence>
<dbReference type="EMBL" id="JAUEPR010000131">
    <property type="protein sequence ID" value="KAK0462164.1"/>
    <property type="molecule type" value="Genomic_DNA"/>
</dbReference>
<keyword evidence="3" id="KW-0862">Zinc</keyword>
<dbReference type="SUPFAM" id="SSF57667">
    <property type="entry name" value="beta-beta-alpha zinc fingers"/>
    <property type="match status" value="1"/>
</dbReference>
<reference evidence="6" key="1">
    <citation type="submission" date="2023-06" db="EMBL/GenBank/DDBJ databases">
        <authorList>
            <consortium name="Lawrence Berkeley National Laboratory"/>
            <person name="Ahrendt S."/>
            <person name="Sahu N."/>
            <person name="Indic B."/>
            <person name="Wong-Bajracharya J."/>
            <person name="Merenyi Z."/>
            <person name="Ke H.-M."/>
            <person name="Monk M."/>
            <person name="Kocsube S."/>
            <person name="Drula E."/>
            <person name="Lipzen A."/>
            <person name="Balint B."/>
            <person name="Henrissat B."/>
            <person name="Andreopoulos B."/>
            <person name="Martin F.M."/>
            <person name="Harder C.B."/>
            <person name="Rigling D."/>
            <person name="Ford K.L."/>
            <person name="Foster G.D."/>
            <person name="Pangilinan J."/>
            <person name="Papanicolaou A."/>
            <person name="Barry K."/>
            <person name="LaButti K."/>
            <person name="Viragh M."/>
            <person name="Koriabine M."/>
            <person name="Yan M."/>
            <person name="Riley R."/>
            <person name="Champramary S."/>
            <person name="Plett K.L."/>
            <person name="Tsai I.J."/>
            <person name="Slot J."/>
            <person name="Sipos G."/>
            <person name="Plett J."/>
            <person name="Nagy L.G."/>
            <person name="Grigoriev I.V."/>
        </authorList>
    </citation>
    <scope>NUCLEOTIDE SEQUENCE</scope>
    <source>
        <strain evidence="6">ICMP 16352</strain>
    </source>
</reference>
<evidence type="ECO:0000256" key="2">
    <source>
        <dbReference type="ARBA" id="ARBA00022771"/>
    </source>
</evidence>
<dbReference type="AlphaFoldDB" id="A0AA39TSC3"/>
<comment type="caution">
    <text evidence="6">The sequence shown here is derived from an EMBL/GenBank/DDBJ whole genome shotgun (WGS) entry which is preliminary data.</text>
</comment>
<keyword evidence="2 4" id="KW-0863">Zinc-finger</keyword>
<dbReference type="PROSITE" id="PS50157">
    <property type="entry name" value="ZINC_FINGER_C2H2_2"/>
    <property type="match status" value="2"/>
</dbReference>
<feature type="domain" description="C2H2-type" evidence="5">
    <location>
        <begin position="102"/>
        <end position="129"/>
    </location>
</feature>
<protein>
    <recommendedName>
        <fullName evidence="5">C2H2-type domain-containing protein</fullName>
    </recommendedName>
</protein>
<gene>
    <name evidence="6" type="ORF">IW261DRAFT_1628754</name>
</gene>
<dbReference type="InterPro" id="IPR013087">
    <property type="entry name" value="Znf_C2H2_type"/>
</dbReference>
<dbReference type="SMART" id="SM00355">
    <property type="entry name" value="ZnF_C2H2"/>
    <property type="match status" value="2"/>
</dbReference>
<evidence type="ECO:0000256" key="3">
    <source>
        <dbReference type="ARBA" id="ARBA00022833"/>
    </source>
</evidence>
<dbReference type="GO" id="GO:0008270">
    <property type="term" value="F:zinc ion binding"/>
    <property type="evidence" value="ECO:0007669"/>
    <property type="project" value="UniProtKB-KW"/>
</dbReference>
<dbReference type="PANTHER" id="PTHR23235">
    <property type="entry name" value="KRUEPPEL-LIKE TRANSCRIPTION FACTOR"/>
    <property type="match status" value="1"/>
</dbReference>
<sequence>MPENISLPSIHKMFPEHLLSIPPEGSIKSTVSHSLIPANLYIPPLPLQRREQYSLDIHRSHPAHYSSLSLPYQPIASGSSLGGSRCSPPTASKDTEDDTKRFICTIHNKHFGRPSVLKIHINTHTGATPFRCPIVGCRREFNVNSNMLRHYRNHLNSTVPVLSNSPLHHYLSSPYFDQPMAPSTKYTQYDSPMKKSQQKFVWRPALLSPSFKKDEQEQGRSQFCNAVFPRGKYDDRCTEGNPRMYMHKQHHSMSDAHSTGDAYDDWETEMSGNYPYVKHSYFYV</sequence>
<evidence type="ECO:0000256" key="4">
    <source>
        <dbReference type="PROSITE-ProRule" id="PRU00042"/>
    </source>
</evidence>
<dbReference type="Gene3D" id="3.30.160.60">
    <property type="entry name" value="Classic Zinc Finger"/>
    <property type="match status" value="2"/>
</dbReference>
<dbReference type="InterPro" id="IPR036236">
    <property type="entry name" value="Znf_C2H2_sf"/>
</dbReference>
<dbReference type="Proteomes" id="UP001175227">
    <property type="component" value="Unassembled WGS sequence"/>
</dbReference>
<dbReference type="PROSITE" id="PS00028">
    <property type="entry name" value="ZINC_FINGER_C2H2_1"/>
    <property type="match status" value="1"/>
</dbReference>
<evidence type="ECO:0000313" key="7">
    <source>
        <dbReference type="Proteomes" id="UP001175227"/>
    </source>
</evidence>
<evidence type="ECO:0000256" key="1">
    <source>
        <dbReference type="ARBA" id="ARBA00022723"/>
    </source>
</evidence>
<proteinExistence type="predicted"/>
<keyword evidence="7" id="KW-1185">Reference proteome</keyword>
<organism evidence="6 7">
    <name type="scientific">Armillaria novae-zelandiae</name>
    <dbReference type="NCBI Taxonomy" id="153914"/>
    <lineage>
        <taxon>Eukaryota</taxon>
        <taxon>Fungi</taxon>
        <taxon>Dikarya</taxon>
        <taxon>Basidiomycota</taxon>
        <taxon>Agaricomycotina</taxon>
        <taxon>Agaricomycetes</taxon>
        <taxon>Agaricomycetidae</taxon>
        <taxon>Agaricales</taxon>
        <taxon>Marasmiineae</taxon>
        <taxon>Physalacriaceae</taxon>
        <taxon>Armillaria</taxon>
    </lineage>
</organism>
<feature type="domain" description="C2H2-type" evidence="5">
    <location>
        <begin position="130"/>
        <end position="159"/>
    </location>
</feature>
<keyword evidence="1" id="KW-0479">Metal-binding</keyword>
<accession>A0AA39TSC3</accession>
<evidence type="ECO:0000313" key="6">
    <source>
        <dbReference type="EMBL" id="KAK0462164.1"/>
    </source>
</evidence>